<sequence length="218" mass="24192">MEIEFSGNVHLVAGGNEMIERVLEALGAGIESRGNPDIFIREYLQFGIDEARELRSRASSRAIKEKNRFFIIVAPNMTADAQNALLKILEEPSADASFFIITPSPESLLATLRSRAQTLLLSQGSEQKGKIDIGVFLKSDKSKRIEMVKVLLPREDEERDLGSIISFLSSLERELDKTGAGKMKVGLEAIYRARKYATDKGSLLKTLLEQVALLVPRV</sequence>
<gene>
    <name evidence="1" type="ORF">A3C86_00165</name>
</gene>
<dbReference type="Pfam" id="PF13177">
    <property type="entry name" value="DNA_pol3_delta2"/>
    <property type="match status" value="1"/>
</dbReference>
<accession>A0A1F6DG21</accession>
<dbReference type="SUPFAM" id="SSF52540">
    <property type="entry name" value="P-loop containing nucleoside triphosphate hydrolases"/>
    <property type="match status" value="1"/>
</dbReference>
<dbReference type="Gene3D" id="3.40.50.300">
    <property type="entry name" value="P-loop containing nucleotide triphosphate hydrolases"/>
    <property type="match status" value="1"/>
</dbReference>
<evidence type="ECO:0008006" key="3">
    <source>
        <dbReference type="Google" id="ProtNLM"/>
    </source>
</evidence>
<organism evidence="1 2">
    <name type="scientific">Candidatus Kaiserbacteria bacterium RIFCSPHIGHO2_02_FULL_49_16</name>
    <dbReference type="NCBI Taxonomy" id="1798490"/>
    <lineage>
        <taxon>Bacteria</taxon>
        <taxon>Candidatus Kaiseribacteriota</taxon>
    </lineage>
</organism>
<dbReference type="InterPro" id="IPR027417">
    <property type="entry name" value="P-loop_NTPase"/>
</dbReference>
<dbReference type="EMBL" id="MFLD01000017">
    <property type="protein sequence ID" value="OGG60365.1"/>
    <property type="molecule type" value="Genomic_DNA"/>
</dbReference>
<proteinExistence type="predicted"/>
<evidence type="ECO:0000313" key="1">
    <source>
        <dbReference type="EMBL" id="OGG60365.1"/>
    </source>
</evidence>
<dbReference type="AlphaFoldDB" id="A0A1F6DG21"/>
<evidence type="ECO:0000313" key="2">
    <source>
        <dbReference type="Proteomes" id="UP000178042"/>
    </source>
</evidence>
<protein>
    <recommendedName>
        <fullName evidence="3">DNA polymerase III subunit delta</fullName>
    </recommendedName>
</protein>
<reference evidence="1 2" key="1">
    <citation type="journal article" date="2016" name="Nat. Commun.">
        <title>Thousands of microbial genomes shed light on interconnected biogeochemical processes in an aquifer system.</title>
        <authorList>
            <person name="Anantharaman K."/>
            <person name="Brown C.T."/>
            <person name="Hug L.A."/>
            <person name="Sharon I."/>
            <person name="Castelle C.J."/>
            <person name="Probst A.J."/>
            <person name="Thomas B.C."/>
            <person name="Singh A."/>
            <person name="Wilkins M.J."/>
            <person name="Karaoz U."/>
            <person name="Brodie E.L."/>
            <person name="Williams K.H."/>
            <person name="Hubbard S.S."/>
            <person name="Banfield J.F."/>
        </authorList>
    </citation>
    <scope>NUCLEOTIDE SEQUENCE [LARGE SCALE GENOMIC DNA]</scope>
</reference>
<comment type="caution">
    <text evidence="1">The sequence shown here is derived from an EMBL/GenBank/DDBJ whole genome shotgun (WGS) entry which is preliminary data.</text>
</comment>
<dbReference type="Proteomes" id="UP000178042">
    <property type="component" value="Unassembled WGS sequence"/>
</dbReference>
<name>A0A1F6DG21_9BACT</name>